<dbReference type="RefSeq" id="WP_181886710.1">
    <property type="nucleotide sequence ID" value="NZ_CP059472.1"/>
</dbReference>
<dbReference type="EMBL" id="JACEUX010000001">
    <property type="protein sequence ID" value="MBA5246641.1"/>
    <property type="molecule type" value="Genomic_DNA"/>
</dbReference>
<dbReference type="PANTHER" id="PTHR11851:SF224">
    <property type="entry name" value="PROCESSING PROTEASE"/>
    <property type="match status" value="1"/>
</dbReference>
<reference evidence="4" key="3">
    <citation type="submission" date="2020-07" db="EMBL/GenBank/DDBJ databases">
        <authorList>
            <person name="Yang C."/>
        </authorList>
    </citation>
    <scope>NUCLEOTIDE SEQUENCE</scope>
    <source>
        <strain evidence="4">Cx-624</strain>
    </source>
</reference>
<dbReference type="Proteomes" id="UP000539710">
    <property type="component" value="Unassembled WGS sequence"/>
</dbReference>
<accession>A0A7D7LLY4</accession>
<dbReference type="Gene3D" id="3.30.830.10">
    <property type="entry name" value="Metalloenzyme, LuxS/M16 peptidase-like"/>
    <property type="match status" value="2"/>
</dbReference>
<dbReference type="InterPro" id="IPR011249">
    <property type="entry name" value="Metalloenz_LuxS/M16"/>
</dbReference>
<evidence type="ECO:0000259" key="2">
    <source>
        <dbReference type="Pfam" id="PF00675"/>
    </source>
</evidence>
<keyword evidence="1" id="KW-0732">Signal</keyword>
<evidence type="ECO:0000259" key="3">
    <source>
        <dbReference type="Pfam" id="PF05193"/>
    </source>
</evidence>
<dbReference type="GO" id="GO:0046872">
    <property type="term" value="F:metal ion binding"/>
    <property type="evidence" value="ECO:0007669"/>
    <property type="project" value="InterPro"/>
</dbReference>
<dbReference type="SUPFAM" id="SSF63411">
    <property type="entry name" value="LuxS/MPP-like metallohydrolase"/>
    <property type="match status" value="2"/>
</dbReference>
<dbReference type="InterPro" id="IPR007863">
    <property type="entry name" value="Peptidase_M16_C"/>
</dbReference>
<dbReference type="EMBL" id="CP059472">
    <property type="protein sequence ID" value="QMS98004.1"/>
    <property type="molecule type" value="Genomic_DNA"/>
</dbReference>
<name>A0A7D7LLY4_9FLAO</name>
<reference evidence="7" key="2">
    <citation type="submission" date="2020-07" db="EMBL/GenBank/DDBJ databases">
        <title>Flavobacterium sp. xlx-214.</title>
        <authorList>
            <person name="Yang C."/>
        </authorList>
    </citation>
    <scope>NUCLEOTIDE SEQUENCE [LARGE SCALE GENOMIC DNA]</scope>
    <source>
        <strain evidence="7">CX-624</strain>
    </source>
</reference>
<dbReference type="Pfam" id="PF00675">
    <property type="entry name" value="Peptidase_M16"/>
    <property type="match status" value="1"/>
</dbReference>
<organism evidence="5 6">
    <name type="scientific">Marnyiella aurantia</name>
    <dbReference type="NCBI Taxonomy" id="2758037"/>
    <lineage>
        <taxon>Bacteria</taxon>
        <taxon>Pseudomonadati</taxon>
        <taxon>Bacteroidota</taxon>
        <taxon>Flavobacteriia</taxon>
        <taxon>Flavobacteriales</taxon>
        <taxon>Weeksellaceae</taxon>
        <taxon>Marnyiella</taxon>
    </lineage>
</organism>
<proteinExistence type="predicted"/>
<dbReference type="AlphaFoldDB" id="A0A7D7LLY4"/>
<dbReference type="Proteomes" id="UP000515349">
    <property type="component" value="Chromosome"/>
</dbReference>
<dbReference type="Pfam" id="PF05193">
    <property type="entry name" value="Peptidase_M16_C"/>
    <property type="match status" value="1"/>
</dbReference>
<sequence>MKFNFKYIAVAFLISGMVSAQKIDINKMPVAGPTPVINIAQPKTFTLKNGLTVMVVENNKLPRVSATISMDRPPYYEGNIVGVSQIMADQIGEGTAKMSKDAFNKRVDYLGASLNFSSGGAFANSLSKYFPEVLGMMSDAIINPKFSAEEVEKSKERMIEGLKTEEKSADAIASRVSNAVIYGKNTSRGEFETEASIKAVTLADVQNTFKKHYAPDNAYLVIVGDVKFDDVKKLVEKNFSGWKKSNTKYAALEPASNVATTQIDIVDVPTAVQSVISVNNLHDLKMNDSRYFAGAIANYILGGGGEARLFMNLREKNAFTYGAYSSLSTSKYSPMFSASSSVRNEVTDKAVKEFMNELNGISKVTPEELANAKAKLKGDFIRSLERPETIARFAVSTRTQNLPADFYTNYLKSIDKVTAADVSNAVKATILPNRSRIFIAGKAADISEGLEKLGYPVKYYDNQANPVAKPVAKAVDASITPAAVADKYIAAIGGLANVQKVNFITTNATAKVQGMDLALKLIQGKGAKTFMDVQMMGNTVQKIVFDGKSGYMEAQGQKMPLPAETAAEMAMDTELFPELTFAKSSDFAVAGIEKNNGEDAYVVKGKNATYYYSTKTGLKTGEVKTQSGQTIPITWGDYKEVAGVKMPYAFTQNIGGMDVEFKVNSYQINQATAADFK</sequence>
<dbReference type="InterPro" id="IPR050361">
    <property type="entry name" value="MPP/UQCRC_Complex"/>
</dbReference>
<feature type="signal peptide" evidence="1">
    <location>
        <begin position="1"/>
        <end position="22"/>
    </location>
</feature>
<reference evidence="5 6" key="1">
    <citation type="submission" date="2020-07" db="EMBL/GenBank/DDBJ databases">
        <title>Chryseobacterium sp.cx-624.</title>
        <authorList>
            <person name="Yang C."/>
        </authorList>
    </citation>
    <scope>NUCLEOTIDE SEQUENCE [LARGE SCALE GENOMIC DNA]</scope>
    <source>
        <strain evidence="5">Cx-624</strain>
        <strain evidence="6">cx-624</strain>
    </source>
</reference>
<evidence type="ECO:0000313" key="7">
    <source>
        <dbReference type="Proteomes" id="UP000539710"/>
    </source>
</evidence>
<feature type="chain" id="PRO_5044656163" evidence="1">
    <location>
        <begin position="23"/>
        <end position="677"/>
    </location>
</feature>
<gene>
    <name evidence="5" type="ORF">H1R16_09835</name>
    <name evidence="4" type="ORF">H2507_05630</name>
</gene>
<dbReference type="KEGG" id="cbau:H1R16_09835"/>
<feature type="domain" description="Peptidase M16 C-terminal" evidence="3">
    <location>
        <begin position="200"/>
        <end position="376"/>
    </location>
</feature>
<dbReference type="PANTHER" id="PTHR11851">
    <property type="entry name" value="METALLOPROTEASE"/>
    <property type="match status" value="1"/>
</dbReference>
<protein>
    <submittedName>
        <fullName evidence="5">Insulinase family protein</fullName>
    </submittedName>
</protein>
<dbReference type="InterPro" id="IPR011765">
    <property type="entry name" value="Pept_M16_N"/>
</dbReference>
<evidence type="ECO:0000256" key="1">
    <source>
        <dbReference type="SAM" id="SignalP"/>
    </source>
</evidence>
<feature type="domain" description="Peptidase M16 N-terminal" evidence="2">
    <location>
        <begin position="79"/>
        <end position="172"/>
    </location>
</feature>
<evidence type="ECO:0000313" key="6">
    <source>
        <dbReference type="Proteomes" id="UP000515349"/>
    </source>
</evidence>
<evidence type="ECO:0000313" key="5">
    <source>
        <dbReference type="EMBL" id="QMS98004.1"/>
    </source>
</evidence>
<keyword evidence="7" id="KW-1185">Reference proteome</keyword>
<evidence type="ECO:0000313" key="4">
    <source>
        <dbReference type="EMBL" id="MBA5246641.1"/>
    </source>
</evidence>